<dbReference type="AlphaFoldDB" id="A0A8J8T9K7"/>
<sequence>MRVRQLHHMGKSIQRQFLQVYVPVFAIFRGTNQGYNSKSAHEDTLAHASLYWTFVVYEEDKLPKYYENDHQSD</sequence>
<comment type="caution">
    <text evidence="1">The sequence shown here is derived from an EMBL/GenBank/DDBJ whole genome shotgun (WGS) entry which is preliminary data.</text>
</comment>
<evidence type="ECO:0000313" key="2">
    <source>
        <dbReference type="Proteomes" id="UP000785679"/>
    </source>
</evidence>
<dbReference type="Proteomes" id="UP000785679">
    <property type="component" value="Unassembled WGS sequence"/>
</dbReference>
<dbReference type="EMBL" id="RRYP01000315">
    <property type="protein sequence ID" value="TNV87617.1"/>
    <property type="molecule type" value="Genomic_DNA"/>
</dbReference>
<gene>
    <name evidence="1" type="ORF">FGO68_gene41</name>
</gene>
<proteinExistence type="predicted"/>
<organism evidence="1 2">
    <name type="scientific">Halteria grandinella</name>
    <dbReference type="NCBI Taxonomy" id="5974"/>
    <lineage>
        <taxon>Eukaryota</taxon>
        <taxon>Sar</taxon>
        <taxon>Alveolata</taxon>
        <taxon>Ciliophora</taxon>
        <taxon>Intramacronucleata</taxon>
        <taxon>Spirotrichea</taxon>
        <taxon>Stichotrichia</taxon>
        <taxon>Sporadotrichida</taxon>
        <taxon>Halteriidae</taxon>
        <taxon>Halteria</taxon>
    </lineage>
</organism>
<reference evidence="1" key="1">
    <citation type="submission" date="2019-06" db="EMBL/GenBank/DDBJ databases">
        <authorList>
            <person name="Zheng W."/>
        </authorList>
    </citation>
    <scope>NUCLEOTIDE SEQUENCE</scope>
    <source>
        <strain evidence="1">QDHG01</strain>
    </source>
</reference>
<name>A0A8J8T9K7_HALGN</name>
<protein>
    <submittedName>
        <fullName evidence="1">Uncharacterized protein</fullName>
    </submittedName>
</protein>
<keyword evidence="2" id="KW-1185">Reference proteome</keyword>
<accession>A0A8J8T9K7</accession>
<evidence type="ECO:0000313" key="1">
    <source>
        <dbReference type="EMBL" id="TNV87617.1"/>
    </source>
</evidence>